<reference evidence="2 3" key="1">
    <citation type="journal article" date="2009" name="Int. J. Syst. Evol. Microbiol.">
        <title>Paenibacillus contaminans sp. nov., isolated from a contaminated laboratory plate.</title>
        <authorList>
            <person name="Chou J.H."/>
            <person name="Lee J.H."/>
            <person name="Lin M.C."/>
            <person name="Chang P.S."/>
            <person name="Arun A.B."/>
            <person name="Young C.C."/>
            <person name="Chen W.M."/>
        </authorList>
    </citation>
    <scope>NUCLEOTIDE SEQUENCE [LARGE SCALE GENOMIC DNA]</scope>
    <source>
        <strain evidence="2 3">CKOBP-6</strain>
    </source>
</reference>
<sequence>MELNKENIIYQELNNLLKSELIGYKPTPILISKEQIIAFYELSEKKAKKARFDIDFLKNRIANLQVNLLDHKATTRKIVSWQLRLKEAKRELEWLERCFPMYEYEMKCLEPMYLEYKFRPPINYFGFDIHSLQYGVKQEAASHIMKRLLTHAGLEFESRSNTKQKEQPLSLTLEEQLERNLIKKEYLEIKYEDEEWVVAIECSDWNSYDIWVFNKKDYTKSSFDSAGWELPWEEDGINGRIDCIVEKLNEGQD</sequence>
<gene>
    <name evidence="2" type="ORF">DQG23_00125</name>
</gene>
<organism evidence="2 3">
    <name type="scientific">Paenibacillus contaminans</name>
    <dbReference type="NCBI Taxonomy" id="450362"/>
    <lineage>
        <taxon>Bacteria</taxon>
        <taxon>Bacillati</taxon>
        <taxon>Bacillota</taxon>
        <taxon>Bacilli</taxon>
        <taxon>Bacillales</taxon>
        <taxon>Paenibacillaceae</taxon>
        <taxon>Paenibacillus</taxon>
    </lineage>
</organism>
<dbReference type="EMBL" id="QMFB01000001">
    <property type="protein sequence ID" value="RAV22662.1"/>
    <property type="molecule type" value="Genomic_DNA"/>
</dbReference>
<keyword evidence="1" id="KW-0175">Coiled coil</keyword>
<accession>A0A329MSX8</accession>
<evidence type="ECO:0000313" key="2">
    <source>
        <dbReference type="EMBL" id="RAV22662.1"/>
    </source>
</evidence>
<name>A0A329MSX8_9BACL</name>
<dbReference type="AlphaFoldDB" id="A0A329MSX8"/>
<dbReference type="RefSeq" id="WP_113028773.1">
    <property type="nucleotide sequence ID" value="NZ_QMFB01000001.1"/>
</dbReference>
<keyword evidence="3" id="KW-1185">Reference proteome</keyword>
<evidence type="ECO:0000313" key="3">
    <source>
        <dbReference type="Proteomes" id="UP000250369"/>
    </source>
</evidence>
<dbReference type="Proteomes" id="UP000250369">
    <property type="component" value="Unassembled WGS sequence"/>
</dbReference>
<feature type="coiled-coil region" evidence="1">
    <location>
        <begin position="47"/>
        <end position="91"/>
    </location>
</feature>
<proteinExistence type="predicted"/>
<evidence type="ECO:0000256" key="1">
    <source>
        <dbReference type="SAM" id="Coils"/>
    </source>
</evidence>
<comment type="caution">
    <text evidence="2">The sequence shown here is derived from an EMBL/GenBank/DDBJ whole genome shotgun (WGS) entry which is preliminary data.</text>
</comment>
<protein>
    <submittedName>
        <fullName evidence="2">Uncharacterized protein</fullName>
    </submittedName>
</protein>